<dbReference type="InterPro" id="IPR003749">
    <property type="entry name" value="ThiS/MoaD-like"/>
</dbReference>
<evidence type="ECO:0000313" key="1">
    <source>
        <dbReference type="EMBL" id="MDT8903956.1"/>
    </source>
</evidence>
<comment type="caution">
    <text evidence="1">The sequence shown here is derived from an EMBL/GenBank/DDBJ whole genome shotgun (WGS) entry which is preliminary data.</text>
</comment>
<dbReference type="InterPro" id="IPR016155">
    <property type="entry name" value="Mopterin_synth/thiamin_S_b"/>
</dbReference>
<dbReference type="EMBL" id="JAUOZS010000001">
    <property type="protein sequence ID" value="MDT8903956.1"/>
    <property type="molecule type" value="Genomic_DNA"/>
</dbReference>
<dbReference type="SUPFAM" id="SSF54285">
    <property type="entry name" value="MoaD/ThiS"/>
    <property type="match status" value="1"/>
</dbReference>
<dbReference type="RefSeq" id="WP_413782395.1">
    <property type="nucleotide sequence ID" value="NZ_JAUOZS010000001.1"/>
</dbReference>
<dbReference type="Pfam" id="PF02597">
    <property type="entry name" value="ThiS"/>
    <property type="match status" value="1"/>
</dbReference>
<dbReference type="InterPro" id="IPR010035">
    <property type="entry name" value="Thi_S"/>
</dbReference>
<dbReference type="Gene3D" id="3.10.20.30">
    <property type="match status" value="1"/>
</dbReference>
<evidence type="ECO:0000313" key="2">
    <source>
        <dbReference type="Proteomes" id="UP001254848"/>
    </source>
</evidence>
<name>A0ABU3P4K5_9FIRM</name>
<keyword evidence="2" id="KW-1185">Reference proteome</keyword>
<gene>
    <name evidence="1" type="primary">thiS</name>
    <name evidence="1" type="ORF">Q4T40_22210</name>
</gene>
<dbReference type="InterPro" id="IPR012675">
    <property type="entry name" value="Beta-grasp_dom_sf"/>
</dbReference>
<reference evidence="1 2" key="1">
    <citation type="submission" date="2023-07" db="EMBL/GenBank/DDBJ databases">
        <title>The novel representative of Negativicutes class, Anaeroselena agilis gen. nov. sp. nov.</title>
        <authorList>
            <person name="Prokofeva M.I."/>
            <person name="Elcheninov A.G."/>
            <person name="Klyukina A."/>
            <person name="Kublanov I.V."/>
            <person name="Frolov E.N."/>
            <person name="Podosokorskaya O.A."/>
        </authorList>
    </citation>
    <scope>NUCLEOTIDE SEQUENCE [LARGE SCALE GENOMIC DNA]</scope>
    <source>
        <strain evidence="1 2">4137-cl</strain>
    </source>
</reference>
<sequence>MKVNGKTVPLEQEQTLQAFLTAERYDGKTVAVERNGAVVPRTEYGSVTLTDEDVLEIVRFVGGG</sequence>
<protein>
    <submittedName>
        <fullName evidence="1">Sulfur carrier protein ThiS</fullName>
    </submittedName>
</protein>
<organism evidence="1 2">
    <name type="scientific">Anaeroselena agilis</name>
    <dbReference type="NCBI Taxonomy" id="3063788"/>
    <lineage>
        <taxon>Bacteria</taxon>
        <taxon>Bacillati</taxon>
        <taxon>Bacillota</taxon>
        <taxon>Negativicutes</taxon>
        <taxon>Acetonemataceae</taxon>
        <taxon>Anaeroselena</taxon>
    </lineage>
</organism>
<dbReference type="CDD" id="cd00565">
    <property type="entry name" value="Ubl_ThiS"/>
    <property type="match status" value="1"/>
</dbReference>
<dbReference type="Proteomes" id="UP001254848">
    <property type="component" value="Unassembled WGS sequence"/>
</dbReference>
<dbReference type="PANTHER" id="PTHR34472">
    <property type="entry name" value="SULFUR CARRIER PROTEIN THIS"/>
    <property type="match status" value="1"/>
</dbReference>
<dbReference type="NCBIfam" id="TIGR01683">
    <property type="entry name" value="thiS"/>
    <property type="match status" value="1"/>
</dbReference>
<proteinExistence type="predicted"/>
<dbReference type="PANTHER" id="PTHR34472:SF1">
    <property type="entry name" value="SULFUR CARRIER PROTEIN THIS"/>
    <property type="match status" value="1"/>
</dbReference>
<accession>A0ABU3P4K5</accession>